<protein>
    <recommendedName>
        <fullName evidence="1">HTH cro/C1-type domain-containing protein</fullName>
    </recommendedName>
</protein>
<dbReference type="AlphaFoldDB" id="A0A8J3KWN1"/>
<comment type="caution">
    <text evidence="2">The sequence shown here is derived from an EMBL/GenBank/DDBJ whole genome shotgun (WGS) entry which is preliminary data.</text>
</comment>
<name>A0A8J3KWN1_9ACTN</name>
<sequence>MSVDVIRKLERGRRHTARMDTLIRIAAALDQTVADLVGKPRGLVVGAEESEMYRLRRAVLDVIPAESEPPTSETLRIELGENWGLYWAGRYAPLARALPYGITAARAGVRAACSGAETVRAQEVLADFLHLTASLLAHLAHDDLAALAMHQALTAAYASDNPLVAAGLSASRVWLLSRQGLTGEAENLAMATAREVEPRMGTANVDQVAIWGENLRYGCVALARGGRHAEARELLPRLAGAAARIEAERPSRPWQARVEDKKGTAPLAGLGFGATLAGITAVTVAAADDRYREALRLEAQVPAFDSISPAMRSRHLLTVAWAQMAEFRSADSVGTLLRAEKLAPEMLAHQTIARTIVTELLPRRSRQRLPGLASLAARMGVPTS</sequence>
<proteinExistence type="predicted"/>
<gene>
    <name evidence="2" type="ORF">Cco03nite_44620</name>
</gene>
<dbReference type="Gene3D" id="1.10.260.40">
    <property type="entry name" value="lambda repressor-like DNA-binding domains"/>
    <property type="match status" value="1"/>
</dbReference>
<keyword evidence="3" id="KW-1185">Reference proteome</keyword>
<evidence type="ECO:0000313" key="2">
    <source>
        <dbReference type="EMBL" id="GIG07762.1"/>
    </source>
</evidence>
<organism evidence="2 3">
    <name type="scientific">Catellatospora coxensis</name>
    <dbReference type="NCBI Taxonomy" id="310354"/>
    <lineage>
        <taxon>Bacteria</taxon>
        <taxon>Bacillati</taxon>
        <taxon>Actinomycetota</taxon>
        <taxon>Actinomycetes</taxon>
        <taxon>Micromonosporales</taxon>
        <taxon>Micromonosporaceae</taxon>
        <taxon>Catellatospora</taxon>
    </lineage>
</organism>
<dbReference type="InterPro" id="IPR010982">
    <property type="entry name" value="Lambda_DNA-bd_dom_sf"/>
</dbReference>
<dbReference type="InterPro" id="IPR001387">
    <property type="entry name" value="Cro/C1-type_HTH"/>
</dbReference>
<feature type="domain" description="HTH cro/C1-type" evidence="1">
    <location>
        <begin position="6"/>
        <end position="36"/>
    </location>
</feature>
<dbReference type="PROSITE" id="PS50943">
    <property type="entry name" value="HTH_CROC1"/>
    <property type="match status" value="1"/>
</dbReference>
<evidence type="ECO:0000259" key="1">
    <source>
        <dbReference type="PROSITE" id="PS50943"/>
    </source>
</evidence>
<dbReference type="GO" id="GO:0003677">
    <property type="term" value="F:DNA binding"/>
    <property type="evidence" value="ECO:0007669"/>
    <property type="project" value="InterPro"/>
</dbReference>
<accession>A0A8J3KWN1</accession>
<dbReference type="Proteomes" id="UP000630887">
    <property type="component" value="Unassembled WGS sequence"/>
</dbReference>
<evidence type="ECO:0000313" key="3">
    <source>
        <dbReference type="Proteomes" id="UP000630887"/>
    </source>
</evidence>
<dbReference type="EMBL" id="BONI01000038">
    <property type="protein sequence ID" value="GIG07762.1"/>
    <property type="molecule type" value="Genomic_DNA"/>
</dbReference>
<dbReference type="SUPFAM" id="SSF47413">
    <property type="entry name" value="lambda repressor-like DNA-binding domains"/>
    <property type="match status" value="1"/>
</dbReference>
<reference evidence="2 3" key="1">
    <citation type="submission" date="2021-01" db="EMBL/GenBank/DDBJ databases">
        <title>Whole genome shotgun sequence of Catellatospora coxensis NBRC 107359.</title>
        <authorList>
            <person name="Komaki H."/>
            <person name="Tamura T."/>
        </authorList>
    </citation>
    <scope>NUCLEOTIDE SEQUENCE [LARGE SCALE GENOMIC DNA]</scope>
    <source>
        <strain evidence="2 3">NBRC 107359</strain>
    </source>
</reference>